<evidence type="ECO:0000256" key="1">
    <source>
        <dbReference type="SAM" id="MobiDB-lite"/>
    </source>
</evidence>
<feature type="compositionally biased region" description="Polar residues" evidence="1">
    <location>
        <begin position="12"/>
        <end position="27"/>
    </location>
</feature>
<keyword evidence="4" id="KW-1185">Reference proteome</keyword>
<evidence type="ECO:0000256" key="2">
    <source>
        <dbReference type="SAM" id="Phobius"/>
    </source>
</evidence>
<keyword evidence="2" id="KW-0472">Membrane</keyword>
<organism evidence="3 4">
    <name type="scientific">Catellatospora methionotrophica</name>
    <dbReference type="NCBI Taxonomy" id="121620"/>
    <lineage>
        <taxon>Bacteria</taxon>
        <taxon>Bacillati</taxon>
        <taxon>Actinomycetota</taxon>
        <taxon>Actinomycetes</taxon>
        <taxon>Micromonosporales</taxon>
        <taxon>Micromonosporaceae</taxon>
        <taxon>Catellatospora</taxon>
    </lineage>
</organism>
<gene>
    <name evidence="3" type="ORF">Cme02nite_31090</name>
</gene>
<feature type="region of interest" description="Disordered" evidence="1">
    <location>
        <begin position="12"/>
        <end position="46"/>
    </location>
</feature>
<evidence type="ECO:0000313" key="3">
    <source>
        <dbReference type="EMBL" id="GIG14777.1"/>
    </source>
</evidence>
<evidence type="ECO:0000313" key="4">
    <source>
        <dbReference type="Proteomes" id="UP000660339"/>
    </source>
</evidence>
<dbReference type="EMBL" id="BONJ01000016">
    <property type="protein sequence ID" value="GIG14777.1"/>
    <property type="molecule type" value="Genomic_DNA"/>
</dbReference>
<proteinExistence type="predicted"/>
<accession>A0A8J3PF20</accession>
<keyword evidence="2" id="KW-1133">Transmembrane helix</keyword>
<keyword evidence="2" id="KW-0812">Transmembrane</keyword>
<feature type="compositionally biased region" description="Low complexity" evidence="1">
    <location>
        <begin position="37"/>
        <end position="46"/>
    </location>
</feature>
<dbReference type="AlphaFoldDB" id="A0A8J3PF20"/>
<sequence>MAATTTALWQSDATLPSMSDSARQPQPQLRGPTEVHSASPGAAPGARPRIRLLGRILIGLSGVAWLLALVLTVFVVLALLAGELEGMAVLSGIVMIAIAAGVALTITGVTLLYVFLSRRRRA</sequence>
<dbReference type="Proteomes" id="UP000660339">
    <property type="component" value="Unassembled WGS sequence"/>
</dbReference>
<comment type="caution">
    <text evidence="3">The sequence shown here is derived from an EMBL/GenBank/DDBJ whole genome shotgun (WGS) entry which is preliminary data.</text>
</comment>
<name>A0A8J3PF20_9ACTN</name>
<feature type="transmembrane region" description="Helical" evidence="2">
    <location>
        <begin position="87"/>
        <end position="116"/>
    </location>
</feature>
<feature type="transmembrane region" description="Helical" evidence="2">
    <location>
        <begin position="56"/>
        <end position="81"/>
    </location>
</feature>
<protein>
    <submittedName>
        <fullName evidence="3">Uncharacterized protein</fullName>
    </submittedName>
</protein>
<reference evidence="3" key="1">
    <citation type="submission" date="2021-01" db="EMBL/GenBank/DDBJ databases">
        <title>Whole genome shotgun sequence of Catellatospora methionotrophica NBRC 14553.</title>
        <authorList>
            <person name="Komaki H."/>
            <person name="Tamura T."/>
        </authorList>
    </citation>
    <scope>NUCLEOTIDE SEQUENCE</scope>
    <source>
        <strain evidence="3">NBRC 14553</strain>
    </source>
</reference>